<protein>
    <recommendedName>
        <fullName evidence="4">Mediator of RNA polymerase II transcription subunit 20</fullName>
    </recommendedName>
    <alternativeName>
        <fullName evidence="4">Mediator complex subunit 20</fullName>
    </alternativeName>
</protein>
<gene>
    <name evidence="4" type="primary">MED20</name>
    <name evidence="5" type="ORF">BDU57DRAFT_555247</name>
</gene>
<comment type="subcellular location">
    <subcellularLocation>
        <location evidence="1 4">Nucleus</location>
    </subcellularLocation>
</comment>
<dbReference type="GO" id="GO:0003712">
    <property type="term" value="F:transcription coregulator activity"/>
    <property type="evidence" value="ECO:0007669"/>
    <property type="project" value="InterPro"/>
</dbReference>
<evidence type="ECO:0000256" key="1">
    <source>
        <dbReference type="ARBA" id="ARBA00004123"/>
    </source>
</evidence>
<keyword evidence="4" id="KW-0805">Transcription regulation</keyword>
<dbReference type="AlphaFoldDB" id="A0A6A5QS30"/>
<dbReference type="GO" id="GO:0006357">
    <property type="term" value="P:regulation of transcription by RNA polymerase II"/>
    <property type="evidence" value="ECO:0007669"/>
    <property type="project" value="InterPro"/>
</dbReference>
<evidence type="ECO:0000313" key="6">
    <source>
        <dbReference type="Proteomes" id="UP000800096"/>
    </source>
</evidence>
<dbReference type="OrthoDB" id="1854899at2759"/>
<organism evidence="5 6">
    <name type="scientific">Ampelomyces quisqualis</name>
    <name type="common">Powdery mildew agent</name>
    <dbReference type="NCBI Taxonomy" id="50730"/>
    <lineage>
        <taxon>Eukaryota</taxon>
        <taxon>Fungi</taxon>
        <taxon>Dikarya</taxon>
        <taxon>Ascomycota</taxon>
        <taxon>Pezizomycotina</taxon>
        <taxon>Dothideomycetes</taxon>
        <taxon>Pleosporomycetidae</taxon>
        <taxon>Pleosporales</taxon>
        <taxon>Pleosporineae</taxon>
        <taxon>Phaeosphaeriaceae</taxon>
        <taxon>Ampelomyces</taxon>
    </lineage>
</organism>
<dbReference type="Pfam" id="PF08612">
    <property type="entry name" value="Med20"/>
    <property type="match status" value="1"/>
</dbReference>
<accession>A0A6A5QS30</accession>
<dbReference type="EMBL" id="ML979134">
    <property type="protein sequence ID" value="KAF1917374.1"/>
    <property type="molecule type" value="Genomic_DNA"/>
</dbReference>
<reference evidence="5" key="1">
    <citation type="journal article" date="2020" name="Stud. Mycol.">
        <title>101 Dothideomycetes genomes: a test case for predicting lifestyles and emergence of pathogens.</title>
        <authorList>
            <person name="Haridas S."/>
            <person name="Albert R."/>
            <person name="Binder M."/>
            <person name="Bloem J."/>
            <person name="Labutti K."/>
            <person name="Salamov A."/>
            <person name="Andreopoulos B."/>
            <person name="Baker S."/>
            <person name="Barry K."/>
            <person name="Bills G."/>
            <person name="Bluhm B."/>
            <person name="Cannon C."/>
            <person name="Castanera R."/>
            <person name="Culley D."/>
            <person name="Daum C."/>
            <person name="Ezra D."/>
            <person name="Gonzalez J."/>
            <person name="Henrissat B."/>
            <person name="Kuo A."/>
            <person name="Liang C."/>
            <person name="Lipzen A."/>
            <person name="Lutzoni F."/>
            <person name="Magnuson J."/>
            <person name="Mondo S."/>
            <person name="Nolan M."/>
            <person name="Ohm R."/>
            <person name="Pangilinan J."/>
            <person name="Park H.-J."/>
            <person name="Ramirez L."/>
            <person name="Alfaro M."/>
            <person name="Sun H."/>
            <person name="Tritt A."/>
            <person name="Yoshinaga Y."/>
            <person name="Zwiers L.-H."/>
            <person name="Turgeon B."/>
            <person name="Goodwin S."/>
            <person name="Spatafora J."/>
            <person name="Crous P."/>
            <person name="Grigoriev I."/>
        </authorList>
    </citation>
    <scope>NUCLEOTIDE SEQUENCE</scope>
    <source>
        <strain evidence="5">HMLAC05119</strain>
    </source>
</reference>
<keyword evidence="6" id="KW-1185">Reference proteome</keyword>
<comment type="similarity">
    <text evidence="2 4">Belongs to the Mediator complex subunit 20 family.</text>
</comment>
<name>A0A6A5QS30_AMPQU</name>
<dbReference type="Proteomes" id="UP000800096">
    <property type="component" value="Unassembled WGS sequence"/>
</dbReference>
<keyword evidence="3 4" id="KW-0539">Nucleus</keyword>
<evidence type="ECO:0000313" key="5">
    <source>
        <dbReference type="EMBL" id="KAF1917374.1"/>
    </source>
</evidence>
<dbReference type="InterPro" id="IPR013921">
    <property type="entry name" value="Mediator_Med20"/>
</dbReference>
<evidence type="ECO:0000256" key="4">
    <source>
        <dbReference type="RuleBase" id="RU364152"/>
    </source>
</evidence>
<evidence type="ECO:0000256" key="2">
    <source>
        <dbReference type="ARBA" id="ARBA00010743"/>
    </source>
</evidence>
<comment type="subunit">
    <text evidence="4">Component of the Mediator complex.</text>
</comment>
<dbReference type="GO" id="GO:0016592">
    <property type="term" value="C:mediator complex"/>
    <property type="evidence" value="ECO:0007669"/>
    <property type="project" value="InterPro"/>
</dbReference>
<evidence type="ECO:0000256" key="3">
    <source>
        <dbReference type="ARBA" id="ARBA00023242"/>
    </source>
</evidence>
<keyword evidence="4" id="KW-0804">Transcription</keyword>
<proteinExistence type="inferred from homology"/>
<keyword evidence="4" id="KW-0010">Activator</keyword>
<comment type="function">
    <text evidence="4">Component of the Mediator complex, a coactivator involved in the regulated transcription of nearly all RNA polymerase II-dependent genes. Mediator functions as a bridge to convey information from gene-specific regulatory proteins to the basal RNA polymerase II transcription machinery. Mediator is recruited to promoters by direct interactions with regulatory proteins and serves as a scaffold for the assembly of a functional preinitiation complex with RNA polymerase II and the general transcription factors.</text>
</comment>
<sequence length="256" mass="28856">MKYSGLYFINNPSTNLDASLNLVTTLVQSIDTTWPNALRQSPWSLQYRLFRDTIPPRNAPATDAEGKTVPYAHTLQHILHNSSLDKDRTYICIQPPNGAPTVNTIPLRQQEPHALLLRHQFSALWQPRHVLQLPQGVFYKAGLCDILLGELRSSREGPQSAGVQSPGVLVCITTTIGADDLEDWQKKGKSVPEEEEEEPDFDWAQAVIRDCWNKIKSGQNLGKSEVKEVMMDTNTVNKHENETAARMWCEAIRLRG</sequence>